<protein>
    <submittedName>
        <fullName evidence="1 2">Uncharacterized protein</fullName>
    </submittedName>
</protein>
<reference evidence="1" key="2">
    <citation type="submission" date="2010-07" db="EMBL/GenBank/DDBJ databases">
        <authorList>
            <consortium name="The Broad Institute Genome Sequencing Platform"/>
            <consortium name="Broad Institute Genome Sequencing Center for Infectious Disease"/>
            <person name="Ma L.-J."/>
            <person name="Dead R."/>
            <person name="Young S."/>
            <person name="Zeng Q."/>
            <person name="Koehrsen M."/>
            <person name="Alvarado L."/>
            <person name="Berlin A."/>
            <person name="Chapman S.B."/>
            <person name="Chen Z."/>
            <person name="Freedman E."/>
            <person name="Gellesch M."/>
            <person name="Goldberg J."/>
            <person name="Griggs A."/>
            <person name="Gujja S."/>
            <person name="Heilman E.R."/>
            <person name="Heiman D."/>
            <person name="Hepburn T."/>
            <person name="Howarth C."/>
            <person name="Jen D."/>
            <person name="Larson L."/>
            <person name="Mehta T."/>
            <person name="Neiman D."/>
            <person name="Pearson M."/>
            <person name="Roberts A."/>
            <person name="Saif S."/>
            <person name="Shea T."/>
            <person name="Shenoy N."/>
            <person name="Sisk P."/>
            <person name="Stolte C."/>
            <person name="Sykes S."/>
            <person name="Walk T."/>
            <person name="White J."/>
            <person name="Yandava C."/>
            <person name="Haas B."/>
            <person name="Nusbaum C."/>
            <person name="Birren B."/>
        </authorList>
    </citation>
    <scope>NUCLEOTIDE SEQUENCE</scope>
    <source>
        <strain evidence="1">R3-111a-1</strain>
    </source>
</reference>
<name>J3P0F6_GAET3</name>
<dbReference type="GeneID" id="20347460"/>
<dbReference type="EnsemblFungi" id="EJT77089">
    <property type="protein sequence ID" value="EJT77089"/>
    <property type="gene ID" value="GGTG_07002"/>
</dbReference>
<dbReference type="EMBL" id="GL385397">
    <property type="protein sequence ID" value="EJT77089.1"/>
    <property type="molecule type" value="Genomic_DNA"/>
</dbReference>
<organism evidence="1">
    <name type="scientific">Gaeumannomyces tritici (strain R3-111a-1)</name>
    <name type="common">Wheat and barley take-all root rot fungus</name>
    <name type="synonym">Gaeumannomyces graminis var. tritici</name>
    <dbReference type="NCBI Taxonomy" id="644352"/>
    <lineage>
        <taxon>Eukaryota</taxon>
        <taxon>Fungi</taxon>
        <taxon>Dikarya</taxon>
        <taxon>Ascomycota</taxon>
        <taxon>Pezizomycotina</taxon>
        <taxon>Sordariomycetes</taxon>
        <taxon>Sordariomycetidae</taxon>
        <taxon>Magnaporthales</taxon>
        <taxon>Magnaporthaceae</taxon>
        <taxon>Gaeumannomyces</taxon>
    </lineage>
</organism>
<dbReference type="VEuPathDB" id="FungiDB:GGTG_07002"/>
<reference evidence="2" key="5">
    <citation type="submission" date="2018-04" db="UniProtKB">
        <authorList>
            <consortium name="EnsemblFungi"/>
        </authorList>
    </citation>
    <scope>IDENTIFICATION</scope>
    <source>
        <strain evidence="2">R3-111a-1</strain>
    </source>
</reference>
<accession>J3P0F6</accession>
<dbReference type="RefSeq" id="XP_009223089.1">
    <property type="nucleotide sequence ID" value="XM_009224825.1"/>
</dbReference>
<reference evidence="2" key="4">
    <citation type="journal article" date="2015" name="G3 (Bethesda)">
        <title>Genome sequences of three phytopathogenic species of the Magnaporthaceae family of fungi.</title>
        <authorList>
            <person name="Okagaki L.H."/>
            <person name="Nunes C.C."/>
            <person name="Sailsbery J."/>
            <person name="Clay B."/>
            <person name="Brown D."/>
            <person name="John T."/>
            <person name="Oh Y."/>
            <person name="Young N."/>
            <person name="Fitzgerald M."/>
            <person name="Haas B.J."/>
            <person name="Zeng Q."/>
            <person name="Young S."/>
            <person name="Adiconis X."/>
            <person name="Fan L."/>
            <person name="Levin J.Z."/>
            <person name="Mitchell T.K."/>
            <person name="Okubara P.A."/>
            <person name="Farman M.L."/>
            <person name="Kohn L.M."/>
            <person name="Birren B."/>
            <person name="Ma L.-J."/>
            <person name="Dean R.A."/>
        </authorList>
    </citation>
    <scope>NUCLEOTIDE SEQUENCE</scope>
    <source>
        <strain evidence="2">R3-111a-1</strain>
    </source>
</reference>
<evidence type="ECO:0000313" key="1">
    <source>
        <dbReference type="EMBL" id="EJT77089.1"/>
    </source>
</evidence>
<reference evidence="3" key="1">
    <citation type="submission" date="2010-07" db="EMBL/GenBank/DDBJ databases">
        <title>The genome sequence of Gaeumannomyces graminis var. tritici strain R3-111a-1.</title>
        <authorList>
            <consortium name="The Broad Institute Genome Sequencing Platform"/>
            <person name="Ma L.-J."/>
            <person name="Dead R."/>
            <person name="Young S."/>
            <person name="Zeng Q."/>
            <person name="Koehrsen M."/>
            <person name="Alvarado L."/>
            <person name="Berlin A."/>
            <person name="Chapman S.B."/>
            <person name="Chen Z."/>
            <person name="Freedman E."/>
            <person name="Gellesch M."/>
            <person name="Goldberg J."/>
            <person name="Griggs A."/>
            <person name="Gujja S."/>
            <person name="Heilman E.R."/>
            <person name="Heiman D."/>
            <person name="Hepburn T."/>
            <person name="Howarth C."/>
            <person name="Jen D."/>
            <person name="Larson L."/>
            <person name="Mehta T."/>
            <person name="Neiman D."/>
            <person name="Pearson M."/>
            <person name="Roberts A."/>
            <person name="Saif S."/>
            <person name="Shea T."/>
            <person name="Shenoy N."/>
            <person name="Sisk P."/>
            <person name="Stolte C."/>
            <person name="Sykes S."/>
            <person name="Walk T."/>
            <person name="White J."/>
            <person name="Yandava C."/>
            <person name="Haas B."/>
            <person name="Nusbaum C."/>
            <person name="Birren B."/>
        </authorList>
    </citation>
    <scope>NUCLEOTIDE SEQUENCE [LARGE SCALE GENOMIC DNA]</scope>
    <source>
        <strain evidence="3">R3-111a-1</strain>
    </source>
</reference>
<reference evidence="1" key="3">
    <citation type="submission" date="2010-09" db="EMBL/GenBank/DDBJ databases">
        <title>Annotation of Gaeumannomyces graminis var. tritici R3-111a-1.</title>
        <authorList>
            <consortium name="The Broad Institute Genome Sequencing Platform"/>
            <person name="Ma L.-J."/>
            <person name="Dead R."/>
            <person name="Young S.K."/>
            <person name="Zeng Q."/>
            <person name="Gargeya S."/>
            <person name="Fitzgerald M."/>
            <person name="Haas B."/>
            <person name="Abouelleil A."/>
            <person name="Alvarado L."/>
            <person name="Arachchi H.M."/>
            <person name="Berlin A."/>
            <person name="Brown A."/>
            <person name="Chapman S.B."/>
            <person name="Chen Z."/>
            <person name="Dunbar C."/>
            <person name="Freedman E."/>
            <person name="Gearin G."/>
            <person name="Gellesch M."/>
            <person name="Goldberg J."/>
            <person name="Griggs A."/>
            <person name="Gujja S."/>
            <person name="Heiman D."/>
            <person name="Howarth C."/>
            <person name="Larson L."/>
            <person name="Lui A."/>
            <person name="MacDonald P.J.P."/>
            <person name="Mehta T."/>
            <person name="Montmayeur A."/>
            <person name="Murphy C."/>
            <person name="Neiman D."/>
            <person name="Pearson M."/>
            <person name="Priest M."/>
            <person name="Roberts A."/>
            <person name="Saif S."/>
            <person name="Shea T."/>
            <person name="Shenoy N."/>
            <person name="Sisk P."/>
            <person name="Stolte C."/>
            <person name="Sykes S."/>
            <person name="Yandava C."/>
            <person name="Wortman J."/>
            <person name="Nusbaum C."/>
            <person name="Birren B."/>
        </authorList>
    </citation>
    <scope>NUCLEOTIDE SEQUENCE</scope>
    <source>
        <strain evidence="1">R3-111a-1</strain>
    </source>
</reference>
<dbReference type="AlphaFoldDB" id="J3P0F6"/>
<dbReference type="OrthoDB" id="2975793at2759"/>
<sequence length="224" mass="24098">MSASPIQGLPDVFLDACLLFSSANGTLGRRPGFASYSWAGWEGEIAWPREKFLERTWPSESSSSRKNARRIARWTLSETIVELVGSLHPDSLAATTRPQTASPANIADLVAVSLSQKRMAGSVLPEKKSSSSVSKDGKNDEKLLWALRVVDGAEGGAMDRRGIEQVRASALAGGCIMGPYVSSRFFAMPFMSGSFLYSGSFGQAGVDRKHVDGHFCQAVAVHEV</sequence>
<keyword evidence="3" id="KW-1185">Reference proteome</keyword>
<dbReference type="Proteomes" id="UP000006039">
    <property type="component" value="Unassembled WGS sequence"/>
</dbReference>
<dbReference type="HOGENOM" id="CLU_1235088_0_0_1"/>
<evidence type="ECO:0000313" key="3">
    <source>
        <dbReference type="Proteomes" id="UP000006039"/>
    </source>
</evidence>
<evidence type="ECO:0000313" key="2">
    <source>
        <dbReference type="EnsemblFungi" id="EJT77089"/>
    </source>
</evidence>
<gene>
    <name evidence="2" type="primary">20347460</name>
    <name evidence="1" type="ORF">GGTG_07002</name>
</gene>
<proteinExistence type="predicted"/>